<reference evidence="5" key="1">
    <citation type="submission" date="2023-10" db="EMBL/GenBank/DDBJ databases">
        <title>Draft Genome Sequence of a Shiga toxin-producing Escherichia coli strain from deer meat showing an IS-element integration in the B-subunit of the Shiga toxin Stx2b gene.</title>
        <authorList>
            <person name="Projahn M."/>
            <person name="Borowiak M."/>
        </authorList>
    </citation>
    <scope>NUCLEOTIDE SEQUENCE</scope>
    <source>
        <strain evidence="5">BfR-EC-18960</strain>
    </source>
</reference>
<dbReference type="GO" id="GO:0006260">
    <property type="term" value="P:DNA replication"/>
    <property type="evidence" value="ECO:0007669"/>
    <property type="project" value="InterPro"/>
</dbReference>
<dbReference type="EMBL" id="JAWPMK010000001">
    <property type="protein sequence ID" value="MDW9351182.1"/>
    <property type="molecule type" value="Genomic_DNA"/>
</dbReference>
<evidence type="ECO:0000256" key="3">
    <source>
        <dbReference type="RuleBase" id="RU000524"/>
    </source>
</evidence>
<evidence type="ECO:0000256" key="2">
    <source>
        <dbReference type="PIRNR" id="PIRNR002070"/>
    </source>
</evidence>
<dbReference type="Pfam" id="PF00436">
    <property type="entry name" value="SSB"/>
    <property type="match status" value="1"/>
</dbReference>
<dbReference type="GO" id="GO:0003697">
    <property type="term" value="F:single-stranded DNA binding"/>
    <property type="evidence" value="ECO:0007669"/>
    <property type="project" value="InterPro"/>
</dbReference>
<dbReference type="Gene3D" id="2.40.50.140">
    <property type="entry name" value="Nucleic acid-binding proteins"/>
    <property type="match status" value="1"/>
</dbReference>
<feature type="region of interest" description="Disordered" evidence="4">
    <location>
        <begin position="101"/>
        <end position="149"/>
    </location>
</feature>
<proteinExistence type="predicted"/>
<dbReference type="NCBIfam" id="TIGR00621">
    <property type="entry name" value="ssb"/>
    <property type="match status" value="1"/>
</dbReference>
<comment type="caution">
    <text evidence="5">The sequence shown here is derived from an EMBL/GenBank/DDBJ whole genome shotgun (WGS) entry which is preliminary data.</text>
</comment>
<protein>
    <recommendedName>
        <fullName evidence="2 3">Single-stranded DNA-binding protein</fullName>
    </recommendedName>
</protein>
<dbReference type="SUPFAM" id="SSF50249">
    <property type="entry name" value="Nucleic acid-binding proteins"/>
    <property type="match status" value="1"/>
</dbReference>
<dbReference type="CDD" id="cd04496">
    <property type="entry name" value="SSB_OBF"/>
    <property type="match status" value="1"/>
</dbReference>
<evidence type="ECO:0000313" key="6">
    <source>
        <dbReference type="Proteomes" id="UP001271591"/>
    </source>
</evidence>
<dbReference type="InterPro" id="IPR011344">
    <property type="entry name" value="ssDNA-bd"/>
</dbReference>
<dbReference type="Proteomes" id="UP001271591">
    <property type="component" value="Unassembled WGS sequence"/>
</dbReference>
<name>A0AAP6E9R7_ECOLX</name>
<keyword evidence="1 2" id="KW-0238">DNA-binding</keyword>
<evidence type="ECO:0000313" key="5">
    <source>
        <dbReference type="EMBL" id="MDW9351182.1"/>
    </source>
</evidence>
<dbReference type="PROSITE" id="PS50935">
    <property type="entry name" value="SSB"/>
    <property type="match status" value="1"/>
</dbReference>
<evidence type="ECO:0000256" key="1">
    <source>
        <dbReference type="ARBA" id="ARBA00023125"/>
    </source>
</evidence>
<dbReference type="InterPro" id="IPR012340">
    <property type="entry name" value="NA-bd_OB-fold"/>
</dbReference>
<sequence>MTAQIAAYGRLVDDPQEKQTSKGTPMTLARMAVSLPCSQAQDGQATLWLSVLAFGKQADALARHEKGDLISVAGNMQISQWTGQNGETRQGWQVIADSVISARSARPGGKRGQQGKATEALERAKRQTGQQGNQPPAGGDDPFSDDIPF</sequence>
<organism evidence="5 6">
    <name type="scientific">Escherichia coli</name>
    <dbReference type="NCBI Taxonomy" id="562"/>
    <lineage>
        <taxon>Bacteria</taxon>
        <taxon>Pseudomonadati</taxon>
        <taxon>Pseudomonadota</taxon>
        <taxon>Gammaproteobacteria</taxon>
        <taxon>Enterobacterales</taxon>
        <taxon>Enterobacteriaceae</taxon>
        <taxon>Escherichia</taxon>
    </lineage>
</organism>
<dbReference type="RefSeq" id="WP_318837683.1">
    <property type="nucleotide sequence ID" value="NZ_JAWPMK010000001.1"/>
</dbReference>
<gene>
    <name evidence="5" type="ORF">R8G00_16580</name>
</gene>
<accession>A0AAP6E9R7</accession>
<dbReference type="PIRSF" id="PIRSF002070">
    <property type="entry name" value="SSB"/>
    <property type="match status" value="1"/>
</dbReference>
<dbReference type="AlphaFoldDB" id="A0AAP6E9R7"/>
<evidence type="ECO:0000256" key="4">
    <source>
        <dbReference type="SAM" id="MobiDB-lite"/>
    </source>
</evidence>
<dbReference type="InterPro" id="IPR000424">
    <property type="entry name" value="Primosome_PriB/ssb"/>
</dbReference>